<evidence type="ECO:0000256" key="10">
    <source>
        <dbReference type="ARBA" id="ARBA00022989"/>
    </source>
</evidence>
<evidence type="ECO:0000256" key="14">
    <source>
        <dbReference type="ARBA" id="ARBA00031019"/>
    </source>
</evidence>
<sequence>MFLLISMFLFSTLFMFLKHPLTMGGILLTNTILSSMISGLLSYNFWFSYILFLIMVGGMMIMFMYMTSIASNEKFSTPNMKFITFVIIMIMLFIWMVTDSFLFTSLQMMNLNFQLMNDQMLIYSLNKFFNWPNYILSLMLMLYLLLTLISIVKIIDRKMGPLRQK</sequence>
<dbReference type="GO" id="GO:0008137">
    <property type="term" value="F:NADH dehydrogenase (ubiquinone) activity"/>
    <property type="evidence" value="ECO:0007669"/>
    <property type="project" value="UniProtKB-EC"/>
</dbReference>
<accession>A0A343A5B6</accession>
<comment type="subcellular location">
    <subcellularLocation>
        <location evidence="1">Mitochondrion membrane</location>
        <topology evidence="1">Multi-pass membrane protein</topology>
    </subcellularLocation>
</comment>
<dbReference type="PANTHER" id="PTHR11435">
    <property type="entry name" value="NADH UBIQUINONE OXIDOREDUCTASE SUBUNIT ND6"/>
    <property type="match status" value="1"/>
</dbReference>
<feature type="transmembrane region" description="Helical" evidence="16">
    <location>
        <begin position="48"/>
        <end position="70"/>
    </location>
</feature>
<evidence type="ECO:0000313" key="17">
    <source>
        <dbReference type="EMBL" id="AOY39744.1"/>
    </source>
</evidence>
<evidence type="ECO:0000256" key="13">
    <source>
        <dbReference type="ARBA" id="ARBA00023136"/>
    </source>
</evidence>
<evidence type="ECO:0000256" key="8">
    <source>
        <dbReference type="ARBA" id="ARBA00022967"/>
    </source>
</evidence>
<dbReference type="EMBL" id="KX035198">
    <property type="protein sequence ID" value="AOY39744.1"/>
    <property type="molecule type" value="Genomic_DNA"/>
</dbReference>
<evidence type="ECO:0000256" key="7">
    <source>
        <dbReference type="ARBA" id="ARBA00022692"/>
    </source>
</evidence>
<keyword evidence="7 16" id="KW-0812">Transmembrane</keyword>
<keyword evidence="11" id="KW-0520">NAD</keyword>
<keyword evidence="10 16" id="KW-1133">Transmembrane helix</keyword>
<evidence type="ECO:0000256" key="6">
    <source>
        <dbReference type="ARBA" id="ARBA00022660"/>
    </source>
</evidence>
<evidence type="ECO:0000256" key="9">
    <source>
        <dbReference type="ARBA" id="ARBA00022982"/>
    </source>
</evidence>
<keyword evidence="5" id="KW-0813">Transport</keyword>
<evidence type="ECO:0000256" key="5">
    <source>
        <dbReference type="ARBA" id="ARBA00022448"/>
    </source>
</evidence>
<keyword evidence="13 16" id="KW-0472">Membrane</keyword>
<evidence type="ECO:0000256" key="11">
    <source>
        <dbReference type="ARBA" id="ARBA00023027"/>
    </source>
</evidence>
<keyword evidence="8" id="KW-1278">Translocase</keyword>
<proteinExistence type="inferred from homology"/>
<evidence type="ECO:0000256" key="16">
    <source>
        <dbReference type="SAM" id="Phobius"/>
    </source>
</evidence>
<keyword evidence="6" id="KW-0679">Respiratory chain</keyword>
<gene>
    <name evidence="17" type="primary">nad6</name>
</gene>
<keyword evidence="9" id="KW-0249">Electron transport</keyword>
<evidence type="ECO:0000256" key="2">
    <source>
        <dbReference type="ARBA" id="ARBA00005698"/>
    </source>
</evidence>
<dbReference type="InterPro" id="IPR050269">
    <property type="entry name" value="ComplexI_Subunit6"/>
</dbReference>
<evidence type="ECO:0000256" key="12">
    <source>
        <dbReference type="ARBA" id="ARBA00023128"/>
    </source>
</evidence>
<evidence type="ECO:0000256" key="15">
    <source>
        <dbReference type="ARBA" id="ARBA00049551"/>
    </source>
</evidence>
<feature type="transmembrane region" description="Helical" evidence="16">
    <location>
        <begin position="82"/>
        <end position="103"/>
    </location>
</feature>
<evidence type="ECO:0000256" key="3">
    <source>
        <dbReference type="ARBA" id="ARBA00012944"/>
    </source>
</evidence>
<keyword evidence="12 17" id="KW-0496">Mitochondrion</keyword>
<dbReference type="PANTHER" id="PTHR11435:SF1">
    <property type="entry name" value="NADH-UBIQUINONE OXIDOREDUCTASE CHAIN 6"/>
    <property type="match status" value="1"/>
</dbReference>
<organism evidence="17">
    <name type="scientific">Scolytinae sp. BMNH 1043123</name>
    <dbReference type="NCBI Taxonomy" id="1903797"/>
    <lineage>
        <taxon>Eukaryota</taxon>
        <taxon>Metazoa</taxon>
        <taxon>Ecdysozoa</taxon>
        <taxon>Arthropoda</taxon>
        <taxon>Hexapoda</taxon>
        <taxon>Insecta</taxon>
        <taxon>Pterygota</taxon>
        <taxon>Neoptera</taxon>
        <taxon>Endopterygota</taxon>
        <taxon>Coleoptera</taxon>
        <taxon>Polyphaga</taxon>
        <taxon>Cucujiformia</taxon>
        <taxon>Curculionidae</taxon>
        <taxon>Scolytinae</taxon>
    </lineage>
</organism>
<dbReference type="AlphaFoldDB" id="A0A343A5B6"/>
<reference evidence="17" key="1">
    <citation type="submission" date="2016-04" db="EMBL/GenBank/DDBJ databases">
        <title>Mitochondria of Scolytid beetles.</title>
        <authorList>
            <person name="Miller K."/>
            <person name="Linard B."/>
            <person name="Vogler A.P."/>
        </authorList>
    </citation>
    <scope>NUCLEOTIDE SEQUENCE</scope>
</reference>
<dbReference type="EC" id="7.1.1.2" evidence="3"/>
<feature type="transmembrane region" description="Helical" evidence="16">
    <location>
        <begin position="134"/>
        <end position="155"/>
    </location>
</feature>
<geneLocation type="mitochondrion" evidence="17"/>
<dbReference type="GO" id="GO:0031966">
    <property type="term" value="C:mitochondrial membrane"/>
    <property type="evidence" value="ECO:0007669"/>
    <property type="project" value="UniProtKB-SubCell"/>
</dbReference>
<name>A0A343A5B6_9CUCU</name>
<comment type="catalytic activity">
    <reaction evidence="15">
        <text>a ubiquinone + NADH + 5 H(+)(in) = a ubiquinol + NAD(+) + 4 H(+)(out)</text>
        <dbReference type="Rhea" id="RHEA:29091"/>
        <dbReference type="Rhea" id="RHEA-COMP:9565"/>
        <dbReference type="Rhea" id="RHEA-COMP:9566"/>
        <dbReference type="ChEBI" id="CHEBI:15378"/>
        <dbReference type="ChEBI" id="CHEBI:16389"/>
        <dbReference type="ChEBI" id="CHEBI:17976"/>
        <dbReference type="ChEBI" id="CHEBI:57540"/>
        <dbReference type="ChEBI" id="CHEBI:57945"/>
        <dbReference type="EC" id="7.1.1.2"/>
    </reaction>
</comment>
<evidence type="ECO:0000256" key="4">
    <source>
        <dbReference type="ARBA" id="ARBA00021095"/>
    </source>
</evidence>
<comment type="similarity">
    <text evidence="2">Belongs to the complex I subunit 6 family.</text>
</comment>
<evidence type="ECO:0000256" key="1">
    <source>
        <dbReference type="ARBA" id="ARBA00004225"/>
    </source>
</evidence>
<protein>
    <recommendedName>
        <fullName evidence="4">NADH-ubiquinone oxidoreductase chain 6</fullName>
        <ecNumber evidence="3">7.1.1.2</ecNumber>
    </recommendedName>
    <alternativeName>
        <fullName evidence="14">NADH dehydrogenase subunit 6</fullName>
    </alternativeName>
</protein>